<proteinExistence type="predicted"/>
<feature type="region of interest" description="Disordered" evidence="1">
    <location>
        <begin position="92"/>
        <end position="112"/>
    </location>
</feature>
<gene>
    <name evidence="2" type="ORF">MSZNOR_3793</name>
</gene>
<keyword evidence="3" id="KW-1185">Reference proteome</keyword>
<name>A0ABM9I681_9GAMM</name>
<accession>A0ABM9I681</accession>
<reference evidence="2 3" key="1">
    <citation type="submission" date="2023-03" db="EMBL/GenBank/DDBJ databases">
        <authorList>
            <person name="Pearce D."/>
        </authorList>
    </citation>
    <scope>NUCLEOTIDE SEQUENCE [LARGE SCALE GENOMIC DNA]</scope>
    <source>
        <strain evidence="2">Msz</strain>
    </source>
</reference>
<evidence type="ECO:0008006" key="4">
    <source>
        <dbReference type="Google" id="ProtNLM"/>
    </source>
</evidence>
<protein>
    <recommendedName>
        <fullName evidence="4">Transposase</fullName>
    </recommendedName>
</protein>
<organism evidence="2 3">
    <name type="scientific">Methylocaldum szegediense</name>
    <dbReference type="NCBI Taxonomy" id="73780"/>
    <lineage>
        <taxon>Bacteria</taxon>
        <taxon>Pseudomonadati</taxon>
        <taxon>Pseudomonadota</taxon>
        <taxon>Gammaproteobacteria</taxon>
        <taxon>Methylococcales</taxon>
        <taxon>Methylococcaceae</taxon>
        <taxon>Methylocaldum</taxon>
    </lineage>
</organism>
<dbReference type="Proteomes" id="UP001162030">
    <property type="component" value="Chromosome"/>
</dbReference>
<sequence>MKLPQSHDQFERLRHTWCKDQLLPFLDLTIFSRVMNCPFKNDGEIYSRLRLFPEEKSQHSNPAQAISAQTRPDAETMISDEMIRALTAIAYRPTPAGPSRPKKTKTLNLPTA</sequence>
<evidence type="ECO:0000313" key="2">
    <source>
        <dbReference type="EMBL" id="CAI8918518.1"/>
    </source>
</evidence>
<evidence type="ECO:0000313" key="3">
    <source>
        <dbReference type="Proteomes" id="UP001162030"/>
    </source>
</evidence>
<dbReference type="EMBL" id="OX458333">
    <property type="protein sequence ID" value="CAI8918518.1"/>
    <property type="molecule type" value="Genomic_DNA"/>
</dbReference>
<evidence type="ECO:0000256" key="1">
    <source>
        <dbReference type="SAM" id="MobiDB-lite"/>
    </source>
</evidence>